<dbReference type="AlphaFoldDB" id="A0A9D4CPI6"/>
<evidence type="ECO:0000313" key="1">
    <source>
        <dbReference type="EMBL" id="KAH3728287.1"/>
    </source>
</evidence>
<comment type="caution">
    <text evidence="1">The sequence shown here is derived from an EMBL/GenBank/DDBJ whole genome shotgun (WGS) entry which is preliminary data.</text>
</comment>
<dbReference type="EMBL" id="JAIWYP010000012">
    <property type="protein sequence ID" value="KAH3728287.1"/>
    <property type="molecule type" value="Genomic_DNA"/>
</dbReference>
<keyword evidence="2" id="KW-1185">Reference proteome</keyword>
<sequence length="80" mass="9135">MEAVERMYSSDRVLKLAYWSYIFLFCTNIHDQILSATSGKKTANECALQIKAVAGNVTSWIRNFTSNSWTSHLSEYLHVS</sequence>
<reference evidence="1" key="2">
    <citation type="submission" date="2020-11" db="EMBL/GenBank/DDBJ databases">
        <authorList>
            <person name="McCartney M.A."/>
            <person name="Auch B."/>
            <person name="Kono T."/>
            <person name="Mallez S."/>
            <person name="Becker A."/>
            <person name="Gohl D.M."/>
            <person name="Silverstein K.A.T."/>
            <person name="Koren S."/>
            <person name="Bechman K.B."/>
            <person name="Herman A."/>
            <person name="Abrahante J.E."/>
            <person name="Garbe J."/>
        </authorList>
    </citation>
    <scope>NUCLEOTIDE SEQUENCE</scope>
    <source>
        <strain evidence="1">Duluth1</strain>
        <tissue evidence="1">Whole animal</tissue>
    </source>
</reference>
<proteinExistence type="predicted"/>
<gene>
    <name evidence="1" type="ORF">DPMN_054241</name>
</gene>
<protein>
    <submittedName>
        <fullName evidence="1">Uncharacterized protein</fullName>
    </submittedName>
</protein>
<name>A0A9D4CPI6_DREPO</name>
<reference evidence="1" key="1">
    <citation type="journal article" date="2019" name="bioRxiv">
        <title>The Genome of the Zebra Mussel, Dreissena polymorpha: A Resource for Invasive Species Research.</title>
        <authorList>
            <person name="McCartney M.A."/>
            <person name="Auch B."/>
            <person name="Kono T."/>
            <person name="Mallez S."/>
            <person name="Zhang Y."/>
            <person name="Obille A."/>
            <person name="Becker A."/>
            <person name="Abrahante J.E."/>
            <person name="Garbe J."/>
            <person name="Badalamenti J.P."/>
            <person name="Herman A."/>
            <person name="Mangelson H."/>
            <person name="Liachko I."/>
            <person name="Sullivan S."/>
            <person name="Sone E.D."/>
            <person name="Koren S."/>
            <person name="Silverstein K.A.T."/>
            <person name="Beckman K.B."/>
            <person name="Gohl D.M."/>
        </authorList>
    </citation>
    <scope>NUCLEOTIDE SEQUENCE</scope>
    <source>
        <strain evidence="1">Duluth1</strain>
        <tissue evidence="1">Whole animal</tissue>
    </source>
</reference>
<dbReference type="Proteomes" id="UP000828390">
    <property type="component" value="Unassembled WGS sequence"/>
</dbReference>
<accession>A0A9D4CPI6</accession>
<organism evidence="1 2">
    <name type="scientific">Dreissena polymorpha</name>
    <name type="common">Zebra mussel</name>
    <name type="synonym">Mytilus polymorpha</name>
    <dbReference type="NCBI Taxonomy" id="45954"/>
    <lineage>
        <taxon>Eukaryota</taxon>
        <taxon>Metazoa</taxon>
        <taxon>Spiralia</taxon>
        <taxon>Lophotrochozoa</taxon>
        <taxon>Mollusca</taxon>
        <taxon>Bivalvia</taxon>
        <taxon>Autobranchia</taxon>
        <taxon>Heteroconchia</taxon>
        <taxon>Euheterodonta</taxon>
        <taxon>Imparidentia</taxon>
        <taxon>Neoheterodontei</taxon>
        <taxon>Myida</taxon>
        <taxon>Dreissenoidea</taxon>
        <taxon>Dreissenidae</taxon>
        <taxon>Dreissena</taxon>
    </lineage>
</organism>
<evidence type="ECO:0000313" key="2">
    <source>
        <dbReference type="Proteomes" id="UP000828390"/>
    </source>
</evidence>